<keyword evidence="3" id="KW-1185">Reference proteome</keyword>
<evidence type="ECO:0000256" key="1">
    <source>
        <dbReference type="SAM" id="MobiDB-lite"/>
    </source>
</evidence>
<evidence type="ECO:0000313" key="2">
    <source>
        <dbReference type="EMBL" id="UYV83353.1"/>
    </source>
</evidence>
<feature type="region of interest" description="Disordered" evidence="1">
    <location>
        <begin position="252"/>
        <end position="278"/>
    </location>
</feature>
<organism evidence="2 3">
    <name type="scientific">Cordylochernes scorpioides</name>
    <dbReference type="NCBI Taxonomy" id="51811"/>
    <lineage>
        <taxon>Eukaryota</taxon>
        <taxon>Metazoa</taxon>
        <taxon>Ecdysozoa</taxon>
        <taxon>Arthropoda</taxon>
        <taxon>Chelicerata</taxon>
        <taxon>Arachnida</taxon>
        <taxon>Pseudoscorpiones</taxon>
        <taxon>Cheliferoidea</taxon>
        <taxon>Chernetidae</taxon>
        <taxon>Cordylochernes</taxon>
    </lineage>
</organism>
<dbReference type="PANTHER" id="PTHR46060:SF1">
    <property type="entry name" value="MARINER MOS1 TRANSPOSASE-LIKE PROTEIN"/>
    <property type="match status" value="1"/>
</dbReference>
<dbReference type="EMBL" id="CP092885">
    <property type="protein sequence ID" value="UYV83353.1"/>
    <property type="molecule type" value="Genomic_DNA"/>
</dbReference>
<gene>
    <name evidence="2" type="ORF">LAZ67_23000743</name>
</gene>
<proteinExistence type="predicted"/>
<reference evidence="2 3" key="1">
    <citation type="submission" date="2022-03" db="EMBL/GenBank/DDBJ databases">
        <title>A chromosomal length assembly of Cordylochernes scorpioides.</title>
        <authorList>
            <person name="Zeh D."/>
            <person name="Zeh J."/>
        </authorList>
    </citation>
    <scope>NUCLEOTIDE SEQUENCE [LARGE SCALE GENOMIC DNA]</scope>
    <source>
        <strain evidence="2">IN4F17</strain>
        <tissue evidence="2">Whole Body</tissue>
    </source>
</reference>
<evidence type="ECO:0000313" key="3">
    <source>
        <dbReference type="Proteomes" id="UP001235939"/>
    </source>
</evidence>
<name>A0ABY6LU29_9ARAC</name>
<accession>A0ABY6LU29</accession>
<sequence>MGECCGHRSSKQVENFLEVRYALGYEDNNDQQGRPQGNALPAKLCTSTWKNICEEIKTKLDAVYGNPSPYPLLELVWFKEFKRSQTSVFDEGCPGRLADMVIEENTEKVHDRILSDRRTKVREGAIGVSPGTVFNSLNVNLKMRENSSTCLLTANNKRVLLTTIKQCLEQYKRFKIFLPQVVAVEETYVMYFLLSETNQESTMATIINGNNHQWQQSPLASINDDESNNGNNHNRYKTHTVGDVEKLLEFLRRGVDDQKEGEEEMNRDEDPNGELQGS</sequence>
<protein>
    <submittedName>
        <fullName evidence="2">NIPBL</fullName>
    </submittedName>
</protein>
<dbReference type="PANTHER" id="PTHR46060">
    <property type="entry name" value="MARINER MOS1 TRANSPOSASE-LIKE PROTEIN"/>
    <property type="match status" value="1"/>
</dbReference>
<dbReference type="Proteomes" id="UP001235939">
    <property type="component" value="Chromosome 23"/>
</dbReference>
<dbReference type="InterPro" id="IPR052709">
    <property type="entry name" value="Transposase-MT_Hybrid"/>
</dbReference>